<gene>
    <name evidence="1" type="ORF">O1G21_29625</name>
</gene>
<proteinExistence type="predicted"/>
<evidence type="ECO:0000313" key="1">
    <source>
        <dbReference type="EMBL" id="WBP89594.1"/>
    </source>
</evidence>
<protein>
    <submittedName>
        <fullName evidence="1">Uncharacterized protein</fullName>
    </submittedName>
</protein>
<organism evidence="1 2">
    <name type="scientific">Kitasatospora cathayae</name>
    <dbReference type="NCBI Taxonomy" id="3004092"/>
    <lineage>
        <taxon>Bacteria</taxon>
        <taxon>Bacillati</taxon>
        <taxon>Actinomycetota</taxon>
        <taxon>Actinomycetes</taxon>
        <taxon>Kitasatosporales</taxon>
        <taxon>Streptomycetaceae</taxon>
        <taxon>Kitasatospora</taxon>
    </lineage>
</organism>
<reference evidence="2" key="1">
    <citation type="submission" date="2022-12" db="EMBL/GenBank/DDBJ databases">
        <authorList>
            <person name="Mo P."/>
        </authorList>
    </citation>
    <scope>NUCLEOTIDE SEQUENCE [LARGE SCALE GENOMIC DNA]</scope>
    <source>
        <strain evidence="2">HUAS 3-15</strain>
    </source>
</reference>
<keyword evidence="2" id="KW-1185">Reference proteome</keyword>
<dbReference type="RefSeq" id="WP_270147985.1">
    <property type="nucleotide sequence ID" value="NZ_CP115450.1"/>
</dbReference>
<dbReference type="EMBL" id="CP115450">
    <property type="protein sequence ID" value="WBP89594.1"/>
    <property type="molecule type" value="Genomic_DNA"/>
</dbReference>
<sequence length="78" mass="9457">MNPYGRWAITGRWLKLFGRNPKMAVHVLWHGTLQWTWPVLMVSPTRREIVRVVRSRPRINARRFALRAELDRRRYSSE</sequence>
<evidence type="ECO:0000313" key="2">
    <source>
        <dbReference type="Proteomes" id="UP001212821"/>
    </source>
</evidence>
<dbReference type="Proteomes" id="UP001212821">
    <property type="component" value="Chromosome"/>
</dbReference>
<accession>A0ABY7QA58</accession>
<name>A0ABY7QA58_9ACTN</name>